<reference evidence="2 3" key="1">
    <citation type="journal article" date="2016" name="Mol. Biol. Evol.">
        <title>Comparative Genomics of Early-Diverging Mushroom-Forming Fungi Provides Insights into the Origins of Lignocellulose Decay Capabilities.</title>
        <authorList>
            <person name="Nagy L.G."/>
            <person name="Riley R."/>
            <person name="Tritt A."/>
            <person name="Adam C."/>
            <person name="Daum C."/>
            <person name="Floudas D."/>
            <person name="Sun H."/>
            <person name="Yadav J.S."/>
            <person name="Pangilinan J."/>
            <person name="Larsson K.H."/>
            <person name="Matsuura K."/>
            <person name="Barry K."/>
            <person name="Labutti K."/>
            <person name="Kuo R."/>
            <person name="Ohm R.A."/>
            <person name="Bhattacharya S.S."/>
            <person name="Shirouzu T."/>
            <person name="Yoshinaga Y."/>
            <person name="Martin F.M."/>
            <person name="Grigoriev I.V."/>
            <person name="Hibbett D.S."/>
        </authorList>
    </citation>
    <scope>NUCLEOTIDE SEQUENCE [LARGE SCALE GENOMIC DNA]</scope>
    <source>
        <strain evidence="2 3">TUFC12733</strain>
    </source>
</reference>
<dbReference type="OrthoDB" id="10487120at2759"/>
<sequence>MADMEDNDSEISVPISTTHRTSKPSRSILKRSRQQADRFVRAVSRPVAFRLPKRERPSEANPGEPDVVAVRRRGSQGSSSGGFLRAFLFGAPRMRRERTDDYQDEEDAEEAAAARIPDPLGMPFMPRPIVMPHPGGGISFVPPDEIPVNPPPLPLDPTPPQEGEYRRDFLQHTREGVEDLSMAHTGYGAPASGYPADLAGGGAGLEGSRMMPMPEAEALSPRSRRSFQSPRSHRSQNEYAGREQYDRELEASMPPTPPQPHRRVVHVAPDIPLSPPMSPQSRRSHRSSRSAARLPTPAPPVQLASPEQPMQQVQREPIATDYAYQPAPPAPPAQALAPPVPAVHIQPPSDGGSRYPSPSRPVSHLSQLTHRTQRSSASAAPSEAGSPTSLPLNWDRIPHAARPMSYFRPPGTYEDEGLFSQAHFISRLPPTATTTEKLAHVIENVSRYPWVQKPWQTVQFVPGTKGAFDSRYEIPETVAQGSGVASWYSDVGEEKRASMGGVRQSNYAPRRDPSVAPQVVDTYPDTAQPRGYAQPDRYEQHDGYAQPDGSTQHDDYSNGAPAPSAGLSAYRPPLERRSRHDSRPRSTISIPAPPPPPKSPRFYHPRALAPRQQATIVFREDGTPELLIPEGAEMPTSPILITDPSGRTGWFMPQVGMARSLEG</sequence>
<feature type="region of interest" description="Disordered" evidence="1">
    <location>
        <begin position="269"/>
        <end position="395"/>
    </location>
</feature>
<gene>
    <name evidence="2" type="ORF">CALVIDRAFT_552086</name>
</gene>
<keyword evidence="3" id="KW-1185">Reference proteome</keyword>
<name>A0A167SCI5_CALVF</name>
<feature type="region of interest" description="Disordered" evidence="1">
    <location>
        <begin position="1"/>
        <end position="83"/>
    </location>
</feature>
<feature type="region of interest" description="Disordered" evidence="1">
    <location>
        <begin position="499"/>
        <end position="604"/>
    </location>
</feature>
<accession>A0A167SCI5</accession>
<feature type="compositionally biased region" description="Basic residues" evidence="1">
    <location>
        <begin position="20"/>
        <end position="33"/>
    </location>
</feature>
<dbReference type="Proteomes" id="UP000076738">
    <property type="component" value="Unassembled WGS sequence"/>
</dbReference>
<evidence type="ECO:0000313" key="2">
    <source>
        <dbReference type="EMBL" id="KZP01783.1"/>
    </source>
</evidence>
<proteinExistence type="predicted"/>
<feature type="region of interest" description="Disordered" evidence="1">
    <location>
        <begin position="215"/>
        <end position="241"/>
    </location>
</feature>
<organism evidence="2 3">
    <name type="scientific">Calocera viscosa (strain TUFC12733)</name>
    <dbReference type="NCBI Taxonomy" id="1330018"/>
    <lineage>
        <taxon>Eukaryota</taxon>
        <taxon>Fungi</taxon>
        <taxon>Dikarya</taxon>
        <taxon>Basidiomycota</taxon>
        <taxon>Agaricomycotina</taxon>
        <taxon>Dacrymycetes</taxon>
        <taxon>Dacrymycetales</taxon>
        <taxon>Dacrymycetaceae</taxon>
        <taxon>Calocera</taxon>
    </lineage>
</organism>
<evidence type="ECO:0000256" key="1">
    <source>
        <dbReference type="SAM" id="MobiDB-lite"/>
    </source>
</evidence>
<dbReference type="AlphaFoldDB" id="A0A167SCI5"/>
<feature type="compositionally biased region" description="Low complexity" evidence="1">
    <location>
        <begin position="375"/>
        <end position="389"/>
    </location>
</feature>
<dbReference type="EMBL" id="KV417266">
    <property type="protein sequence ID" value="KZP01783.1"/>
    <property type="molecule type" value="Genomic_DNA"/>
</dbReference>
<evidence type="ECO:0000313" key="3">
    <source>
        <dbReference type="Proteomes" id="UP000076738"/>
    </source>
</evidence>
<feature type="compositionally biased region" description="Basic and acidic residues" evidence="1">
    <location>
        <begin position="573"/>
        <end position="584"/>
    </location>
</feature>
<protein>
    <submittedName>
        <fullName evidence="2">Uncharacterized protein</fullName>
    </submittedName>
</protein>